<gene>
    <name evidence="1" type="ORF">ALEPTO_LOCUS7502</name>
</gene>
<accession>A0A9N9G7H7</accession>
<feature type="non-terminal residue" evidence="1">
    <location>
        <position position="62"/>
    </location>
</feature>
<proteinExistence type="predicted"/>
<dbReference type="Proteomes" id="UP000789508">
    <property type="component" value="Unassembled WGS sequence"/>
</dbReference>
<sequence length="62" mass="7190">ELTLIPEDIDAFEYLINDIRYWLPSIYTDTRADNSSNSFQSSSEIIFDFRSSSSLQIAYQDS</sequence>
<comment type="caution">
    <text evidence="1">The sequence shown here is derived from an EMBL/GenBank/DDBJ whole genome shotgun (WGS) entry which is preliminary data.</text>
</comment>
<organism evidence="1 2">
    <name type="scientific">Ambispora leptoticha</name>
    <dbReference type="NCBI Taxonomy" id="144679"/>
    <lineage>
        <taxon>Eukaryota</taxon>
        <taxon>Fungi</taxon>
        <taxon>Fungi incertae sedis</taxon>
        <taxon>Mucoromycota</taxon>
        <taxon>Glomeromycotina</taxon>
        <taxon>Glomeromycetes</taxon>
        <taxon>Archaeosporales</taxon>
        <taxon>Ambisporaceae</taxon>
        <taxon>Ambispora</taxon>
    </lineage>
</organism>
<dbReference type="AlphaFoldDB" id="A0A9N9G7H7"/>
<reference evidence="1" key="1">
    <citation type="submission" date="2021-06" db="EMBL/GenBank/DDBJ databases">
        <authorList>
            <person name="Kallberg Y."/>
            <person name="Tangrot J."/>
            <person name="Rosling A."/>
        </authorList>
    </citation>
    <scope>NUCLEOTIDE SEQUENCE</scope>
    <source>
        <strain evidence="1">FL130A</strain>
    </source>
</reference>
<evidence type="ECO:0000313" key="2">
    <source>
        <dbReference type="Proteomes" id="UP000789508"/>
    </source>
</evidence>
<keyword evidence="2" id="KW-1185">Reference proteome</keyword>
<dbReference type="EMBL" id="CAJVPS010003306">
    <property type="protein sequence ID" value="CAG8586351.1"/>
    <property type="molecule type" value="Genomic_DNA"/>
</dbReference>
<name>A0A9N9G7H7_9GLOM</name>
<evidence type="ECO:0000313" key="1">
    <source>
        <dbReference type="EMBL" id="CAG8586351.1"/>
    </source>
</evidence>
<protein>
    <submittedName>
        <fullName evidence="1">10446_t:CDS:1</fullName>
    </submittedName>
</protein>